<sequence>MAAFSQAQHEAVIHEIETGLATFEHQLAYVVPAANTAASQRFVPAPVAQGFRWIAEETVAVGRAILDWFQDLLKGATAPIFMFIDSWRWMDIKGKANTAATDLTRQNLVIDDTDWSGTARDAYLTAAVAQSTAAARIGSIAANTAQNLLYCAAAGLAFYIVLAGVLAKLIAALAVSIAGMSSGIFTAPGIALFLEEAGVSTAVIVAAVSTLAAFLAAQATAMITLHGEAVDPTSFPHGAWPTTNTNRYADATVLDGDADWSLKHD</sequence>
<gene>
    <name evidence="2" type="ORF">GCM10012284_53240</name>
</gene>
<protein>
    <submittedName>
        <fullName evidence="2">Uncharacterized protein</fullName>
    </submittedName>
</protein>
<accession>A0A8J3C363</accession>
<reference evidence="2" key="2">
    <citation type="submission" date="2020-09" db="EMBL/GenBank/DDBJ databases">
        <authorList>
            <person name="Sun Q."/>
            <person name="Zhou Y."/>
        </authorList>
    </citation>
    <scope>NUCLEOTIDE SEQUENCE</scope>
    <source>
        <strain evidence="2">CGMCC 4.7299</strain>
    </source>
</reference>
<keyword evidence="1" id="KW-1133">Transmembrane helix</keyword>
<organism evidence="2 3">
    <name type="scientific">Mangrovihabitans endophyticus</name>
    <dbReference type="NCBI Taxonomy" id="1751298"/>
    <lineage>
        <taxon>Bacteria</taxon>
        <taxon>Bacillati</taxon>
        <taxon>Actinomycetota</taxon>
        <taxon>Actinomycetes</taxon>
        <taxon>Micromonosporales</taxon>
        <taxon>Micromonosporaceae</taxon>
        <taxon>Mangrovihabitans</taxon>
    </lineage>
</organism>
<keyword evidence="3" id="KW-1185">Reference proteome</keyword>
<feature type="transmembrane region" description="Helical" evidence="1">
    <location>
        <begin position="147"/>
        <end position="166"/>
    </location>
</feature>
<dbReference type="Proteomes" id="UP000656042">
    <property type="component" value="Unassembled WGS sequence"/>
</dbReference>
<name>A0A8J3C363_9ACTN</name>
<feature type="transmembrane region" description="Helical" evidence="1">
    <location>
        <begin position="199"/>
        <end position="217"/>
    </location>
</feature>
<evidence type="ECO:0000313" key="2">
    <source>
        <dbReference type="EMBL" id="GGL11831.1"/>
    </source>
</evidence>
<proteinExistence type="predicted"/>
<comment type="caution">
    <text evidence="2">The sequence shown here is derived from an EMBL/GenBank/DDBJ whole genome shotgun (WGS) entry which is preliminary data.</text>
</comment>
<evidence type="ECO:0000313" key="3">
    <source>
        <dbReference type="Proteomes" id="UP000656042"/>
    </source>
</evidence>
<reference evidence="2" key="1">
    <citation type="journal article" date="2014" name="Int. J. Syst. Evol. Microbiol.">
        <title>Complete genome sequence of Corynebacterium casei LMG S-19264T (=DSM 44701T), isolated from a smear-ripened cheese.</title>
        <authorList>
            <consortium name="US DOE Joint Genome Institute (JGI-PGF)"/>
            <person name="Walter F."/>
            <person name="Albersmeier A."/>
            <person name="Kalinowski J."/>
            <person name="Ruckert C."/>
        </authorList>
    </citation>
    <scope>NUCLEOTIDE SEQUENCE</scope>
    <source>
        <strain evidence="2">CGMCC 4.7299</strain>
    </source>
</reference>
<keyword evidence="1" id="KW-0812">Transmembrane</keyword>
<evidence type="ECO:0000256" key="1">
    <source>
        <dbReference type="SAM" id="Phobius"/>
    </source>
</evidence>
<dbReference type="AlphaFoldDB" id="A0A8J3C363"/>
<dbReference type="RefSeq" id="WP_189082060.1">
    <property type="nucleotide sequence ID" value="NZ_BMMX01000037.1"/>
</dbReference>
<feature type="transmembrane region" description="Helical" evidence="1">
    <location>
        <begin position="173"/>
        <end position="193"/>
    </location>
</feature>
<dbReference type="EMBL" id="BMMX01000037">
    <property type="protein sequence ID" value="GGL11831.1"/>
    <property type="molecule type" value="Genomic_DNA"/>
</dbReference>
<keyword evidence="1" id="KW-0472">Membrane</keyword>